<evidence type="ECO:0000256" key="2">
    <source>
        <dbReference type="PROSITE-ProRule" id="PRU00358"/>
    </source>
</evidence>
<evidence type="ECO:0000256" key="1">
    <source>
        <dbReference type="ARBA" id="ARBA00023242"/>
    </source>
</evidence>
<sequence>MNSKDVKERVIGKKRTWNGMGWNSWVNILASAAKPIDSPKGIERLRINLNRGGPLNLYPGILRKKKAIAEEGEEGEETEEERLMREYDEKLERKRYKKMRSLYKRKKKRLLEQGQKEEAGAIVLPPKWGKEGGPGILPEEAGAIVVPPKWGKEGGPGILPRNGRLETIQAVLENCRLYRQYTFSGAYLEPRVHVLLSRNARGNEGFVYHSVQMKSIPLECVKEIEILEREWSEGLGLKDGFSIGVDLICYRNGMDSISWHADDTQDETNVLAVVVESKAQRPVCIRPKGAYKVGDEELELYIGEGDGYELTGEVQKHYEHSLPKRKDVTEKRTCMIFRHGRRRKVESDSGVPCDPMKWQKCGLYSTKNNLNPVIKLECNRSDSQDILKGAKPRVGVNFGHPEPPSMISEGSLTSRRRMYDAFVHVSDQRGVSGNMNDGADAVVVARVEGNLRERDGLSWLRYTSTRKQGGGAMAMSYKGGNPIRVFRSSSAKATSFRPLIHEGRSSTGHQASVLRYDGLYKIVRMVDDDGNQTEELPPRGGEQWTFTLMRAPTIEDDNNGSGAWKGWKCEHCNELSLMDLWAEIQKLNEIPIEMRSVDIPEVSEHVDIEFPHHRYPAFTQLNIDSVLLNNPPAHNEYLENMLAVAKLQRDVLQFLVFDLLKEDFKEEEIEVRAGKKNKRRKIIISQCARATHHSVKLKLFFANVEIKRIEHQMRGKGDLGEEKEEEEEEDDDKSGEEEEDDDDAEEEIDENDDNSEEDEASSSSLRAAPYPTTMVRS</sequence>
<comment type="subcellular location">
    <subcellularLocation>
        <location evidence="2">Nucleus</location>
    </subcellularLocation>
</comment>
<dbReference type="Proteomes" id="UP001165065">
    <property type="component" value="Unassembled WGS sequence"/>
</dbReference>
<dbReference type="Gene3D" id="2.60.120.590">
    <property type="entry name" value="Alpha-ketoglutarate-dependent dioxygenase AlkB-like"/>
    <property type="match status" value="1"/>
</dbReference>
<dbReference type="InterPro" id="IPR003105">
    <property type="entry name" value="SRA_YDG"/>
</dbReference>
<dbReference type="InterPro" id="IPR037151">
    <property type="entry name" value="AlkB-like_sf"/>
</dbReference>
<dbReference type="GO" id="GO:0005634">
    <property type="term" value="C:nucleus"/>
    <property type="evidence" value="ECO:0007669"/>
    <property type="project" value="UniProtKB-SubCell"/>
</dbReference>
<feature type="domain" description="YDG" evidence="4">
    <location>
        <begin position="401"/>
        <end position="550"/>
    </location>
</feature>
<dbReference type="InterPro" id="IPR036987">
    <property type="entry name" value="SRA-YDG_sf"/>
</dbReference>
<evidence type="ECO:0000256" key="3">
    <source>
        <dbReference type="SAM" id="MobiDB-lite"/>
    </source>
</evidence>
<gene>
    <name evidence="5" type="ORF">TrCOL_g1987</name>
</gene>
<feature type="region of interest" description="Disordered" evidence="3">
    <location>
        <begin position="712"/>
        <end position="777"/>
    </location>
</feature>
<dbReference type="SUPFAM" id="SSF88697">
    <property type="entry name" value="PUA domain-like"/>
    <property type="match status" value="1"/>
</dbReference>
<keyword evidence="6" id="KW-1185">Reference proteome</keyword>
<dbReference type="Pfam" id="PF02182">
    <property type="entry name" value="SAD_SRA"/>
    <property type="match status" value="1"/>
</dbReference>
<dbReference type="OrthoDB" id="206288at2759"/>
<accession>A0A9W7L7T2</accession>
<dbReference type="InterPro" id="IPR015947">
    <property type="entry name" value="PUA-like_sf"/>
</dbReference>
<dbReference type="EMBL" id="BRYA01001108">
    <property type="protein sequence ID" value="GMI39091.1"/>
    <property type="molecule type" value="Genomic_DNA"/>
</dbReference>
<evidence type="ECO:0000313" key="5">
    <source>
        <dbReference type="EMBL" id="GMI39091.1"/>
    </source>
</evidence>
<dbReference type="AlphaFoldDB" id="A0A9W7L7T2"/>
<dbReference type="PROSITE" id="PS51015">
    <property type="entry name" value="YDG"/>
    <property type="match status" value="1"/>
</dbReference>
<organism evidence="5 6">
    <name type="scientific">Triparma columacea</name>
    <dbReference type="NCBI Taxonomy" id="722753"/>
    <lineage>
        <taxon>Eukaryota</taxon>
        <taxon>Sar</taxon>
        <taxon>Stramenopiles</taxon>
        <taxon>Ochrophyta</taxon>
        <taxon>Bolidophyceae</taxon>
        <taxon>Parmales</taxon>
        <taxon>Triparmaceae</taxon>
        <taxon>Triparma</taxon>
    </lineage>
</organism>
<dbReference type="SUPFAM" id="SSF51197">
    <property type="entry name" value="Clavaminate synthase-like"/>
    <property type="match status" value="1"/>
</dbReference>
<protein>
    <recommendedName>
        <fullName evidence="4">YDG domain-containing protein</fullName>
    </recommendedName>
</protein>
<name>A0A9W7L7T2_9STRA</name>
<comment type="caution">
    <text evidence="5">The sequence shown here is derived from an EMBL/GenBank/DDBJ whole genome shotgun (WGS) entry which is preliminary data.</text>
</comment>
<reference evidence="6" key="1">
    <citation type="journal article" date="2023" name="Commun. Biol.">
        <title>Genome analysis of Parmales, the sister group of diatoms, reveals the evolutionary specialization of diatoms from phago-mixotrophs to photoautotrophs.</title>
        <authorList>
            <person name="Ban H."/>
            <person name="Sato S."/>
            <person name="Yoshikawa S."/>
            <person name="Yamada K."/>
            <person name="Nakamura Y."/>
            <person name="Ichinomiya M."/>
            <person name="Sato N."/>
            <person name="Blanc-Mathieu R."/>
            <person name="Endo H."/>
            <person name="Kuwata A."/>
            <person name="Ogata H."/>
        </authorList>
    </citation>
    <scope>NUCLEOTIDE SEQUENCE [LARGE SCALE GENOMIC DNA]</scope>
</reference>
<keyword evidence="1 2" id="KW-0539">Nucleus</keyword>
<feature type="compositionally biased region" description="Acidic residues" evidence="3">
    <location>
        <begin position="721"/>
        <end position="760"/>
    </location>
</feature>
<evidence type="ECO:0000259" key="4">
    <source>
        <dbReference type="PROSITE" id="PS51015"/>
    </source>
</evidence>
<proteinExistence type="predicted"/>
<evidence type="ECO:0000313" key="6">
    <source>
        <dbReference type="Proteomes" id="UP001165065"/>
    </source>
</evidence>
<dbReference type="Gene3D" id="2.30.280.10">
    <property type="entry name" value="SRA-YDG"/>
    <property type="match status" value="1"/>
</dbReference>